<sequence length="577" mass="62980">MAKGVRPLGAGLVAACAIAWSSDGRAVRADDSASKAAATDPAETKYLSFQLMTGLPGYAGPPPTPGRSSLGKSQLDAFVRGLAKAIGATGDARRKLCFAVGPLCFDMPDDETRQFIRDAFAVAREHDVAVAFHIDDSMSWGKRKDLLSDPDNVETAGWGEPPNAGRRADWGPKPTRFPPQMCFNSPGIVAAVGDRGAVIGREIRRELAALESQGMRHLFAGVMTGWETQIGSDFDTNRPLGFRALGHRGFSRNNLPRDVDLERVRVVKEFMESWADALHEGGVPRERIFCHIAFTDQGLREADAKESYAQKVHFAVPEVAFSSAYRPGFSTYPEGATFKEIYAVLKEHGSSGWISAEGANVSPTSMPGEPTMETYLGRMFNHGAVMTNIFSWGIGGEAMRDNFFCKETENPEALAAYAKFLRGEPLVESAATGFSSEAFQAKMRRIQRELPGRIQKSGKRAQAMSLTQKLQGLVNQKEWRDADKVADELLELMKGDEAGMKEDPQASPVQERLPAKIRKIQKDLPAWVQGDVSRRKGATALMQSLDGHLKAVNLEQAEETADAFLKLIGGTPMPDDK</sequence>
<reference evidence="2 3" key="1">
    <citation type="submission" date="2023-03" db="EMBL/GenBank/DDBJ databases">
        <title>Paludisphaera mucosa sp. nov. a novel planctomycete from northern fen.</title>
        <authorList>
            <person name="Ivanova A."/>
        </authorList>
    </citation>
    <scope>NUCLEOTIDE SEQUENCE [LARGE SCALE GENOMIC DNA]</scope>
    <source>
        <strain evidence="2 3">Pla2</strain>
    </source>
</reference>
<protein>
    <submittedName>
        <fullName evidence="2">Uncharacterized protein</fullName>
    </submittedName>
</protein>
<evidence type="ECO:0000313" key="3">
    <source>
        <dbReference type="Proteomes" id="UP001216907"/>
    </source>
</evidence>
<gene>
    <name evidence="2" type="ORF">PZE19_19430</name>
</gene>
<evidence type="ECO:0000256" key="1">
    <source>
        <dbReference type="SAM" id="MobiDB-lite"/>
    </source>
</evidence>
<dbReference type="RefSeq" id="WP_277862270.1">
    <property type="nucleotide sequence ID" value="NZ_JARRAG010000002.1"/>
</dbReference>
<comment type="caution">
    <text evidence="2">The sequence shown here is derived from an EMBL/GenBank/DDBJ whole genome shotgun (WGS) entry which is preliminary data.</text>
</comment>
<proteinExistence type="predicted"/>
<dbReference type="Proteomes" id="UP001216907">
    <property type="component" value="Unassembled WGS sequence"/>
</dbReference>
<accession>A0ABT6FEK8</accession>
<feature type="region of interest" description="Disordered" evidence="1">
    <location>
        <begin position="151"/>
        <end position="174"/>
    </location>
</feature>
<evidence type="ECO:0000313" key="2">
    <source>
        <dbReference type="EMBL" id="MDG3005957.1"/>
    </source>
</evidence>
<name>A0ABT6FEK8_9BACT</name>
<keyword evidence="3" id="KW-1185">Reference proteome</keyword>
<organism evidence="2 3">
    <name type="scientific">Paludisphaera mucosa</name>
    <dbReference type="NCBI Taxonomy" id="3030827"/>
    <lineage>
        <taxon>Bacteria</taxon>
        <taxon>Pseudomonadati</taxon>
        <taxon>Planctomycetota</taxon>
        <taxon>Planctomycetia</taxon>
        <taxon>Isosphaerales</taxon>
        <taxon>Isosphaeraceae</taxon>
        <taxon>Paludisphaera</taxon>
    </lineage>
</organism>
<dbReference type="EMBL" id="JARRAG010000002">
    <property type="protein sequence ID" value="MDG3005957.1"/>
    <property type="molecule type" value="Genomic_DNA"/>
</dbReference>